<comment type="cofactor">
    <cofactor evidence="4">
        <name>FAD</name>
        <dbReference type="ChEBI" id="CHEBI:57692"/>
    </cofactor>
    <text evidence="4">Binds 1 FAD per dimer.</text>
</comment>
<dbReference type="Pfam" id="PF00766">
    <property type="entry name" value="ETF_alpha"/>
    <property type="match status" value="1"/>
</dbReference>
<feature type="binding site" evidence="4">
    <location>
        <position position="216"/>
    </location>
    <ligand>
        <name>FAD</name>
        <dbReference type="ChEBI" id="CHEBI:57692"/>
    </ligand>
</feature>
<dbReference type="OrthoDB" id="9770286at2"/>
<dbReference type="Gene3D" id="3.40.50.1220">
    <property type="entry name" value="TPP-binding domain"/>
    <property type="match status" value="1"/>
</dbReference>
<dbReference type="InterPro" id="IPR014730">
    <property type="entry name" value="ETF_a/b_N"/>
</dbReference>
<keyword evidence="7" id="KW-1185">Reference proteome</keyword>
<dbReference type="STRING" id="1121301.SAMN02745912_02548"/>
<dbReference type="Gene3D" id="3.40.50.620">
    <property type="entry name" value="HUPs"/>
    <property type="match status" value="1"/>
</dbReference>
<dbReference type="PANTHER" id="PTHR43153">
    <property type="entry name" value="ELECTRON TRANSFER FLAVOPROTEIN ALPHA"/>
    <property type="match status" value="1"/>
</dbReference>
<proteinExistence type="inferred from homology"/>
<evidence type="ECO:0000313" key="7">
    <source>
        <dbReference type="Proteomes" id="UP000184465"/>
    </source>
</evidence>
<reference evidence="6 7" key="1">
    <citation type="submission" date="2016-11" db="EMBL/GenBank/DDBJ databases">
        <authorList>
            <person name="Jaros S."/>
            <person name="Januszkiewicz K."/>
            <person name="Wedrychowicz H."/>
        </authorList>
    </citation>
    <scope>NUCLEOTIDE SEQUENCE [LARGE SCALE GENOMIC DNA]</scope>
    <source>
        <strain evidence="6 7">DSM 15212</strain>
    </source>
</reference>
<dbReference type="SMART" id="SM00893">
    <property type="entry name" value="ETF"/>
    <property type="match status" value="1"/>
</dbReference>
<name>A0A1M6QEE6_PARC5</name>
<evidence type="ECO:0000256" key="3">
    <source>
        <dbReference type="ARBA" id="ARBA00022827"/>
    </source>
</evidence>
<evidence type="ECO:0000313" key="6">
    <source>
        <dbReference type="EMBL" id="SHK18535.1"/>
    </source>
</evidence>
<organism evidence="6 7">
    <name type="scientific">Paramaledivibacter caminithermalis (strain DSM 15212 / CIP 107654 / DViRD3)</name>
    <name type="common">Clostridium caminithermale</name>
    <dbReference type="NCBI Taxonomy" id="1121301"/>
    <lineage>
        <taxon>Bacteria</taxon>
        <taxon>Bacillati</taxon>
        <taxon>Bacillota</taxon>
        <taxon>Clostridia</taxon>
        <taxon>Peptostreptococcales</taxon>
        <taxon>Caminicellaceae</taxon>
        <taxon>Paramaledivibacter</taxon>
    </lineage>
</organism>
<dbReference type="InterPro" id="IPR014731">
    <property type="entry name" value="ETF_asu_C"/>
</dbReference>
<dbReference type="GO" id="GO:0050660">
    <property type="term" value="F:flavin adenine dinucleotide binding"/>
    <property type="evidence" value="ECO:0007669"/>
    <property type="project" value="InterPro"/>
</dbReference>
<comment type="similarity">
    <text evidence="1">Belongs to the ETF alpha-subunit/FixB family.</text>
</comment>
<protein>
    <submittedName>
        <fullName evidence="6">Electron transfer flavoprotein alpha subunit apoprotein</fullName>
    </submittedName>
</protein>
<accession>A0A1M6QEE6</accession>
<dbReference type="Proteomes" id="UP000184465">
    <property type="component" value="Unassembled WGS sequence"/>
</dbReference>
<dbReference type="SUPFAM" id="SSF52402">
    <property type="entry name" value="Adenine nucleotide alpha hydrolases-like"/>
    <property type="match status" value="1"/>
</dbReference>
<dbReference type="SUPFAM" id="SSF52467">
    <property type="entry name" value="DHS-like NAD/FAD-binding domain"/>
    <property type="match status" value="1"/>
</dbReference>
<dbReference type="InterPro" id="IPR014729">
    <property type="entry name" value="Rossmann-like_a/b/a_fold"/>
</dbReference>
<dbReference type="AlphaFoldDB" id="A0A1M6QEE6"/>
<dbReference type="CDD" id="cd01715">
    <property type="entry name" value="ETF_alpha"/>
    <property type="match status" value="1"/>
</dbReference>
<dbReference type="FunFam" id="3.40.50.1220:FF:000001">
    <property type="entry name" value="Electron transfer flavoprotein, alpha subunit"/>
    <property type="match status" value="1"/>
</dbReference>
<evidence type="ECO:0000259" key="5">
    <source>
        <dbReference type="SMART" id="SM00893"/>
    </source>
</evidence>
<sequence>MTEKAHKGVLVYAEHNKGIIHKVSYELLGKGRELAEKLGAPLYAIILGPKDIDIKELIYRGADKVFYIEDDVFNKPEEMLYKINLVEAIKDIKPEICLIGATTFGRSLAPRVASALGTGLTADCTELEIDDSDKLIQIRPAFSDNILAHIHTVTYPQMATIRYKEFFEAKRDINREGEIVKKQGIIPETRLVEILEEIKGDGIDITEAEVVVAGGRGIKTPEDLKLLKELADLLGGMIGASRDLVDQGYISSDYQVGYSGHRVKPKLYIACGISGAPQHLAGMRDSELIIAINTDPSAPIFNIADYGIVGDLYEVVPMFIEKLKRQESIA</sequence>
<feature type="binding site" evidence="4">
    <location>
        <begin position="272"/>
        <end position="279"/>
    </location>
    <ligand>
        <name>FAD</name>
        <dbReference type="ChEBI" id="CHEBI:57692"/>
    </ligand>
</feature>
<keyword evidence="2" id="KW-0285">Flavoprotein</keyword>
<feature type="binding site" evidence="4">
    <location>
        <begin position="241"/>
        <end position="242"/>
    </location>
    <ligand>
        <name>FAD</name>
        <dbReference type="ChEBI" id="CHEBI:57692"/>
    </ligand>
</feature>
<feature type="binding site" evidence="4">
    <location>
        <position position="293"/>
    </location>
    <ligand>
        <name>FAD</name>
        <dbReference type="ChEBI" id="CHEBI:57692"/>
    </ligand>
</feature>
<evidence type="ECO:0000256" key="1">
    <source>
        <dbReference type="ARBA" id="ARBA00005817"/>
    </source>
</evidence>
<dbReference type="InterPro" id="IPR029035">
    <property type="entry name" value="DHS-like_NAD/FAD-binding_dom"/>
</dbReference>
<dbReference type="InterPro" id="IPR001308">
    <property type="entry name" value="ETF_a/FixB"/>
</dbReference>
<dbReference type="PANTHER" id="PTHR43153:SF1">
    <property type="entry name" value="ELECTRON TRANSFER FLAVOPROTEIN SUBUNIT ALPHA, MITOCHONDRIAL"/>
    <property type="match status" value="1"/>
</dbReference>
<dbReference type="Pfam" id="PF01012">
    <property type="entry name" value="ETF"/>
    <property type="match status" value="1"/>
</dbReference>
<dbReference type="PIRSF" id="PIRSF000089">
    <property type="entry name" value="Electra_flavoP_a"/>
    <property type="match status" value="1"/>
</dbReference>
<dbReference type="RefSeq" id="WP_073150644.1">
    <property type="nucleotide sequence ID" value="NZ_FRAG01000033.1"/>
</dbReference>
<keyword evidence="3 4" id="KW-0274">FAD</keyword>
<dbReference type="InterPro" id="IPR033947">
    <property type="entry name" value="ETF_alpha_N"/>
</dbReference>
<dbReference type="GO" id="GO:0009055">
    <property type="term" value="F:electron transfer activity"/>
    <property type="evidence" value="ECO:0007669"/>
    <property type="project" value="InterPro"/>
</dbReference>
<dbReference type="EMBL" id="FRAG01000033">
    <property type="protein sequence ID" value="SHK18535.1"/>
    <property type="molecule type" value="Genomic_DNA"/>
</dbReference>
<feature type="domain" description="Electron transfer flavoprotein alpha/beta-subunit N-terminal" evidence="5">
    <location>
        <begin position="9"/>
        <end position="198"/>
    </location>
</feature>
<evidence type="ECO:0000256" key="4">
    <source>
        <dbReference type="PIRSR" id="PIRSR000089-1"/>
    </source>
</evidence>
<gene>
    <name evidence="6" type="ORF">SAMN02745912_02548</name>
</gene>
<feature type="binding site" evidence="4">
    <location>
        <begin position="255"/>
        <end position="259"/>
    </location>
    <ligand>
        <name>FAD</name>
        <dbReference type="ChEBI" id="CHEBI:57692"/>
    </ligand>
</feature>
<evidence type="ECO:0000256" key="2">
    <source>
        <dbReference type="ARBA" id="ARBA00022630"/>
    </source>
</evidence>
<dbReference type="GO" id="GO:0033539">
    <property type="term" value="P:fatty acid beta-oxidation using acyl-CoA dehydrogenase"/>
    <property type="evidence" value="ECO:0007669"/>
    <property type="project" value="TreeGrafter"/>
</dbReference>